<dbReference type="PANTHER" id="PTHR33449:SF1">
    <property type="entry name" value="NUCLEOID-ASSOCIATED PROTEIN YBAB"/>
    <property type="match status" value="1"/>
</dbReference>
<dbReference type="Pfam" id="PF02575">
    <property type="entry name" value="YbaB_DNA_bd"/>
    <property type="match status" value="1"/>
</dbReference>
<dbReference type="SUPFAM" id="SSF82607">
    <property type="entry name" value="YbaB-like"/>
    <property type="match status" value="1"/>
</dbReference>
<dbReference type="PANTHER" id="PTHR33449">
    <property type="entry name" value="NUCLEOID-ASSOCIATED PROTEIN YBAB"/>
    <property type="match status" value="1"/>
</dbReference>
<evidence type="ECO:0000256" key="2">
    <source>
        <dbReference type="HAMAP-Rule" id="MF_00274"/>
    </source>
</evidence>
<organism evidence="3 4">
    <name type="scientific">Tessaracoccus lubricantis</name>
    <dbReference type="NCBI Taxonomy" id="545543"/>
    <lineage>
        <taxon>Bacteria</taxon>
        <taxon>Bacillati</taxon>
        <taxon>Actinomycetota</taxon>
        <taxon>Actinomycetes</taxon>
        <taxon>Propionibacteriales</taxon>
        <taxon>Propionibacteriaceae</taxon>
        <taxon>Tessaracoccus</taxon>
    </lineage>
</organism>
<gene>
    <name evidence="3" type="ORF">GCM10025789_30470</name>
</gene>
<dbReference type="NCBIfam" id="TIGR00103">
    <property type="entry name" value="DNA_YbaB_EbfC"/>
    <property type="match status" value="1"/>
</dbReference>
<keyword evidence="4" id="KW-1185">Reference proteome</keyword>
<comment type="caution">
    <text evidence="3">The sequence shown here is derived from an EMBL/GenBank/DDBJ whole genome shotgun (WGS) entry which is preliminary data.</text>
</comment>
<dbReference type="PIRSF" id="PIRSF004555">
    <property type="entry name" value="UCP004555"/>
    <property type="match status" value="1"/>
</dbReference>
<comment type="similarity">
    <text evidence="2">Belongs to the YbaB/EbfC family.</text>
</comment>
<protein>
    <recommendedName>
        <fullName evidence="2">Nucleoid-associated protein GCM10025789_30470</fullName>
    </recommendedName>
</protein>
<comment type="function">
    <text evidence="2">Binds to DNA and alters its conformation. May be involved in regulation of gene expression, nucleoid organization and DNA protection.</text>
</comment>
<dbReference type="HAMAP" id="MF_00274">
    <property type="entry name" value="DNA_YbaB_EbfC"/>
    <property type="match status" value="1"/>
</dbReference>
<keyword evidence="1 2" id="KW-0238">DNA-binding</keyword>
<dbReference type="RefSeq" id="WP_345584406.1">
    <property type="nucleotide sequence ID" value="NZ_BAABLV010000051.1"/>
</dbReference>
<evidence type="ECO:0000313" key="3">
    <source>
        <dbReference type="EMBL" id="GAA4908870.1"/>
    </source>
</evidence>
<dbReference type="InterPro" id="IPR036894">
    <property type="entry name" value="YbaB-like_sf"/>
</dbReference>
<dbReference type="Gene3D" id="3.30.1310.10">
    <property type="entry name" value="Nucleoid-associated protein YbaB-like domain"/>
    <property type="match status" value="1"/>
</dbReference>
<comment type="subcellular location">
    <subcellularLocation>
        <location evidence="2">Cytoplasm</location>
        <location evidence="2">Nucleoid</location>
    </subcellularLocation>
</comment>
<keyword evidence="2" id="KW-0963">Cytoplasm</keyword>
<reference evidence="4" key="1">
    <citation type="journal article" date="2019" name="Int. J. Syst. Evol. Microbiol.">
        <title>The Global Catalogue of Microorganisms (GCM) 10K type strain sequencing project: providing services to taxonomists for standard genome sequencing and annotation.</title>
        <authorList>
            <consortium name="The Broad Institute Genomics Platform"/>
            <consortium name="The Broad Institute Genome Sequencing Center for Infectious Disease"/>
            <person name="Wu L."/>
            <person name="Ma J."/>
        </authorList>
    </citation>
    <scope>NUCLEOTIDE SEQUENCE [LARGE SCALE GENOMIC DNA]</scope>
    <source>
        <strain evidence="4">JCM 19125</strain>
    </source>
</reference>
<evidence type="ECO:0000313" key="4">
    <source>
        <dbReference type="Proteomes" id="UP001501521"/>
    </source>
</evidence>
<comment type="subunit">
    <text evidence="2">Homodimer.</text>
</comment>
<dbReference type="Proteomes" id="UP001501521">
    <property type="component" value="Unassembled WGS sequence"/>
</dbReference>
<dbReference type="InterPro" id="IPR004401">
    <property type="entry name" value="YbaB/EbfC"/>
</dbReference>
<proteinExistence type="inferred from homology"/>
<accession>A0ABP9FU34</accession>
<evidence type="ECO:0000256" key="1">
    <source>
        <dbReference type="ARBA" id="ARBA00023125"/>
    </source>
</evidence>
<dbReference type="EMBL" id="BAABLV010000051">
    <property type="protein sequence ID" value="GAA4908870.1"/>
    <property type="molecule type" value="Genomic_DNA"/>
</dbReference>
<sequence length="107" mass="10952">MFGDFDLNALMQQAQKLQTDLAAAQEELGQQSFTGTAGGGLVSVTLSGKGEMQEVEIQPAAVDPDDIETLQALVVAAFRAAKAEVDAATAATLPELPSMPGMPGFGG</sequence>
<name>A0ABP9FU34_9ACTN</name>